<feature type="domain" description="Pyridoxamine 5'-phosphate oxidase N-terminal" evidence="1">
    <location>
        <begin position="5"/>
        <end position="120"/>
    </location>
</feature>
<accession>A0A095ZDF3</accession>
<dbReference type="Pfam" id="PF01243">
    <property type="entry name" value="PNPOx_N"/>
    <property type="match status" value="1"/>
</dbReference>
<evidence type="ECO:0000313" key="2">
    <source>
        <dbReference type="EMBL" id="KGF16702.1"/>
    </source>
</evidence>
<evidence type="ECO:0000259" key="1">
    <source>
        <dbReference type="Pfam" id="PF01243"/>
    </source>
</evidence>
<dbReference type="SUPFAM" id="SSF50475">
    <property type="entry name" value="FMN-binding split barrel"/>
    <property type="match status" value="1"/>
</dbReference>
<sequence>MALIDESMREMLSEQLPILATVTDGERPNVGPKRSLRAYGDDALIYNENTGGQHLENIRAGSPVAVAVIDRPNLDGYRFLGRAELHDDGPAWDDCLAFAAANGMGEPKHAVVIHIEEVHSLRSGPKAGTRVAGGR</sequence>
<comment type="caution">
    <text evidence="2">The sequence shown here is derived from an EMBL/GenBank/DDBJ whole genome shotgun (WGS) entry which is preliminary data.</text>
</comment>
<dbReference type="PANTHER" id="PTHR40660:SF1">
    <property type="entry name" value="5'-PHOSPHATE OXIDASE PUTATIVE DOMAIN-CONTAINING PROTEIN-RELATED"/>
    <property type="match status" value="1"/>
</dbReference>
<dbReference type="InterPro" id="IPR011576">
    <property type="entry name" value="Pyridox_Oxase_N"/>
</dbReference>
<dbReference type="PANTHER" id="PTHR40660">
    <property type="entry name" value="5'-PHOSPHATE OXIDASE PUTATIVE DOMAIN-CONTAINING PROTEIN-RELATED"/>
    <property type="match status" value="1"/>
</dbReference>
<organism evidence="2 3">
    <name type="scientific">Corynebacterium freneyi DNF00450</name>
    <dbReference type="NCBI Taxonomy" id="1287475"/>
    <lineage>
        <taxon>Bacteria</taxon>
        <taxon>Bacillati</taxon>
        <taxon>Actinomycetota</taxon>
        <taxon>Actinomycetes</taxon>
        <taxon>Mycobacteriales</taxon>
        <taxon>Corynebacteriaceae</taxon>
        <taxon>Corynebacterium</taxon>
    </lineage>
</organism>
<dbReference type="Gene3D" id="2.30.110.10">
    <property type="entry name" value="Electron Transport, Fmn-binding Protein, Chain A"/>
    <property type="match status" value="1"/>
</dbReference>
<dbReference type="EMBL" id="JRNE01000051">
    <property type="protein sequence ID" value="KGF16702.1"/>
    <property type="molecule type" value="Genomic_DNA"/>
</dbReference>
<proteinExistence type="predicted"/>
<dbReference type="AlphaFoldDB" id="A0A095ZDF3"/>
<dbReference type="InterPro" id="IPR012349">
    <property type="entry name" value="Split_barrel_FMN-bd"/>
</dbReference>
<dbReference type="eggNOG" id="COG3576">
    <property type="taxonomic scope" value="Bacteria"/>
</dbReference>
<protein>
    <recommendedName>
        <fullName evidence="1">Pyridoxamine 5'-phosphate oxidase N-terminal domain-containing protein</fullName>
    </recommendedName>
</protein>
<gene>
    <name evidence="2" type="ORF">HMPREF1650_06750</name>
</gene>
<evidence type="ECO:0000313" key="3">
    <source>
        <dbReference type="Proteomes" id="UP000029548"/>
    </source>
</evidence>
<dbReference type="Proteomes" id="UP000029548">
    <property type="component" value="Unassembled WGS sequence"/>
</dbReference>
<dbReference type="RefSeq" id="WP_035122131.1">
    <property type="nucleotide sequence ID" value="NZ_JRNE01000051.1"/>
</dbReference>
<name>A0A095ZDF3_9CORY</name>
<reference evidence="2 3" key="1">
    <citation type="submission" date="2014-07" db="EMBL/GenBank/DDBJ databases">
        <authorList>
            <person name="McCorrison J."/>
            <person name="Sanka R."/>
            <person name="Torralba M."/>
            <person name="Gillis M."/>
            <person name="Haft D.H."/>
            <person name="Methe B."/>
            <person name="Sutton G."/>
            <person name="Nelson K.E."/>
        </authorList>
    </citation>
    <scope>NUCLEOTIDE SEQUENCE [LARGE SCALE GENOMIC DNA]</scope>
    <source>
        <strain evidence="2 3">DNF00450</strain>
    </source>
</reference>